<evidence type="ECO:0000313" key="2">
    <source>
        <dbReference type="Proteomes" id="UP001159363"/>
    </source>
</evidence>
<evidence type="ECO:0000313" key="1">
    <source>
        <dbReference type="EMBL" id="KAJ8880955.1"/>
    </source>
</evidence>
<accession>A0ABQ9H9K3</accession>
<dbReference type="Proteomes" id="UP001159363">
    <property type="component" value="Chromosome 5"/>
</dbReference>
<name>A0ABQ9H9K3_9NEOP</name>
<sequence length="145" mass="16440">MRLVRYSYKIQHVAGKQFYTPDTLSRYPVGAADEKDELNISEIEVFESQFMAEFPATRIQEVLRTQMADTTYKELKKTCAGKMALETICSTSFMPGHWSVQGELSIIRGLLMKGTTLVIQTALRKGMLTKIQIGHMGTKKCIERV</sequence>
<dbReference type="PANTHER" id="PTHR37984:SF5">
    <property type="entry name" value="PROTEIN NYNRIN-LIKE"/>
    <property type="match status" value="1"/>
</dbReference>
<keyword evidence="2" id="KW-1185">Reference proteome</keyword>
<reference evidence="1 2" key="1">
    <citation type="submission" date="2023-02" db="EMBL/GenBank/DDBJ databases">
        <title>LHISI_Scaffold_Assembly.</title>
        <authorList>
            <person name="Stuart O.P."/>
            <person name="Cleave R."/>
            <person name="Magrath M.J.L."/>
            <person name="Mikheyev A.S."/>
        </authorList>
    </citation>
    <scope>NUCLEOTIDE SEQUENCE [LARGE SCALE GENOMIC DNA]</scope>
    <source>
        <strain evidence="1">Daus_M_001</strain>
        <tissue evidence="1">Leg muscle</tissue>
    </source>
</reference>
<protein>
    <submittedName>
        <fullName evidence="1">Uncharacterized protein</fullName>
    </submittedName>
</protein>
<comment type="caution">
    <text evidence="1">The sequence shown here is derived from an EMBL/GenBank/DDBJ whole genome shotgun (WGS) entry which is preliminary data.</text>
</comment>
<gene>
    <name evidence="1" type="ORF">PR048_017428</name>
</gene>
<organism evidence="1 2">
    <name type="scientific">Dryococelus australis</name>
    <dbReference type="NCBI Taxonomy" id="614101"/>
    <lineage>
        <taxon>Eukaryota</taxon>
        <taxon>Metazoa</taxon>
        <taxon>Ecdysozoa</taxon>
        <taxon>Arthropoda</taxon>
        <taxon>Hexapoda</taxon>
        <taxon>Insecta</taxon>
        <taxon>Pterygota</taxon>
        <taxon>Neoptera</taxon>
        <taxon>Polyneoptera</taxon>
        <taxon>Phasmatodea</taxon>
        <taxon>Verophasmatodea</taxon>
        <taxon>Anareolatae</taxon>
        <taxon>Phasmatidae</taxon>
        <taxon>Eurycanthinae</taxon>
        <taxon>Dryococelus</taxon>
    </lineage>
</organism>
<dbReference type="PANTHER" id="PTHR37984">
    <property type="entry name" value="PROTEIN CBG26694"/>
    <property type="match status" value="1"/>
</dbReference>
<dbReference type="EMBL" id="JARBHB010000006">
    <property type="protein sequence ID" value="KAJ8880955.1"/>
    <property type="molecule type" value="Genomic_DNA"/>
</dbReference>
<proteinExistence type="predicted"/>
<dbReference type="InterPro" id="IPR050951">
    <property type="entry name" value="Retrovirus_Pol_polyprotein"/>
</dbReference>